<protein>
    <submittedName>
        <fullName evidence="5">NUDIX domain-containing protein</fullName>
    </submittedName>
</protein>
<accession>A0A5A9Z504</accession>
<keyword evidence="2 3" id="KW-0378">Hydrolase</keyword>
<evidence type="ECO:0000313" key="5">
    <source>
        <dbReference type="EMBL" id="KAA0912208.1"/>
    </source>
</evidence>
<dbReference type="Proteomes" id="UP000325291">
    <property type="component" value="Unassembled WGS sequence"/>
</dbReference>
<evidence type="ECO:0000256" key="1">
    <source>
        <dbReference type="ARBA" id="ARBA00001946"/>
    </source>
</evidence>
<dbReference type="InterPro" id="IPR020476">
    <property type="entry name" value="Nudix_hydrolase"/>
</dbReference>
<dbReference type="PROSITE" id="PS51462">
    <property type="entry name" value="NUDIX"/>
    <property type="match status" value="1"/>
</dbReference>
<dbReference type="PANTHER" id="PTHR43046">
    <property type="entry name" value="GDP-MANNOSE MANNOSYL HYDROLASE"/>
    <property type="match status" value="1"/>
</dbReference>
<sequence>MSGGFRVVGPLPDPVGWRGAAVLARDRQGRVLMQLRDDAAGIVAPGKWSLFGGGIEPGETPELAARREFREETGIDITADALHPLVMFASQARIDGVVHVFTLDRRVETGDVTLSEGAGFGFLTRSQVAQFDLIENFRGILLELEDF</sequence>
<dbReference type="PROSITE" id="PS00893">
    <property type="entry name" value="NUDIX_BOX"/>
    <property type="match status" value="1"/>
</dbReference>
<dbReference type="CDD" id="cd18882">
    <property type="entry name" value="NUDIX_Hydrolase"/>
    <property type="match status" value="1"/>
</dbReference>
<proteinExistence type="inferred from homology"/>
<evidence type="ECO:0000259" key="4">
    <source>
        <dbReference type="PROSITE" id="PS51462"/>
    </source>
</evidence>
<dbReference type="GO" id="GO:0016787">
    <property type="term" value="F:hydrolase activity"/>
    <property type="evidence" value="ECO:0007669"/>
    <property type="project" value="UniProtKB-KW"/>
</dbReference>
<dbReference type="InterPro" id="IPR000086">
    <property type="entry name" value="NUDIX_hydrolase_dom"/>
</dbReference>
<comment type="similarity">
    <text evidence="3">Belongs to the Nudix hydrolase family.</text>
</comment>
<dbReference type="InterPro" id="IPR015797">
    <property type="entry name" value="NUDIX_hydrolase-like_dom_sf"/>
</dbReference>
<dbReference type="Pfam" id="PF00293">
    <property type="entry name" value="NUDIX"/>
    <property type="match status" value="1"/>
</dbReference>
<dbReference type="PRINTS" id="PR00502">
    <property type="entry name" value="NUDIXFAMILY"/>
</dbReference>
<comment type="cofactor">
    <cofactor evidence="1">
        <name>Mg(2+)</name>
        <dbReference type="ChEBI" id="CHEBI:18420"/>
    </cofactor>
</comment>
<evidence type="ECO:0000256" key="3">
    <source>
        <dbReference type="RuleBase" id="RU003476"/>
    </source>
</evidence>
<keyword evidence="6" id="KW-1185">Reference proteome</keyword>
<dbReference type="RefSeq" id="WP_111367741.1">
    <property type="nucleotide sequence ID" value="NZ_VINQ01000015.1"/>
</dbReference>
<dbReference type="EMBL" id="VINQ01000015">
    <property type="protein sequence ID" value="KAA0912208.1"/>
    <property type="molecule type" value="Genomic_DNA"/>
</dbReference>
<dbReference type="InterPro" id="IPR020084">
    <property type="entry name" value="NUDIX_hydrolase_CS"/>
</dbReference>
<dbReference type="Gene3D" id="3.90.79.10">
    <property type="entry name" value="Nucleoside Triphosphate Pyrophosphohydrolase"/>
    <property type="match status" value="1"/>
</dbReference>
<name>A0A5A9Z504_9RHOB</name>
<reference evidence="5 6" key="1">
    <citation type="submission" date="2019-07" db="EMBL/GenBank/DDBJ databases">
        <title>Aquicoccus porphyridii gen. nov., sp. nov., isolated from a small marine red alga, Porphyridium marinum.</title>
        <authorList>
            <person name="Liu L."/>
        </authorList>
    </citation>
    <scope>NUCLEOTIDE SEQUENCE [LARGE SCALE GENOMIC DNA]</scope>
    <source>
        <strain evidence="5 6">L1 8-17</strain>
    </source>
</reference>
<evidence type="ECO:0000313" key="6">
    <source>
        <dbReference type="Proteomes" id="UP000325291"/>
    </source>
</evidence>
<dbReference type="PANTHER" id="PTHR43046:SF14">
    <property type="entry name" value="MUTT_NUDIX FAMILY PROTEIN"/>
    <property type="match status" value="1"/>
</dbReference>
<comment type="caution">
    <text evidence="5">The sequence shown here is derived from an EMBL/GenBank/DDBJ whole genome shotgun (WGS) entry which is preliminary data.</text>
</comment>
<organism evidence="5 6">
    <name type="scientific">Aquicoccus porphyridii</name>
    <dbReference type="NCBI Taxonomy" id="1852029"/>
    <lineage>
        <taxon>Bacteria</taxon>
        <taxon>Pseudomonadati</taxon>
        <taxon>Pseudomonadota</taxon>
        <taxon>Alphaproteobacteria</taxon>
        <taxon>Rhodobacterales</taxon>
        <taxon>Paracoccaceae</taxon>
        <taxon>Aquicoccus</taxon>
    </lineage>
</organism>
<gene>
    <name evidence="5" type="ORF">FLO80_16485</name>
</gene>
<dbReference type="SUPFAM" id="SSF55811">
    <property type="entry name" value="Nudix"/>
    <property type="match status" value="1"/>
</dbReference>
<feature type="domain" description="Nudix hydrolase" evidence="4">
    <location>
        <begin position="15"/>
        <end position="146"/>
    </location>
</feature>
<evidence type="ECO:0000256" key="2">
    <source>
        <dbReference type="ARBA" id="ARBA00022801"/>
    </source>
</evidence>
<dbReference type="AlphaFoldDB" id="A0A5A9Z504"/>